<dbReference type="InterPro" id="IPR050486">
    <property type="entry name" value="Mannose-1P_guanyltransferase"/>
</dbReference>
<evidence type="ECO:0000256" key="2">
    <source>
        <dbReference type="ARBA" id="ARBA00023277"/>
    </source>
</evidence>
<gene>
    <name evidence="4" type="ORF">QE109_10540</name>
</gene>
<dbReference type="PANTHER" id="PTHR22572">
    <property type="entry name" value="SUGAR-1-PHOSPHATE GUANYL TRANSFERASE"/>
    <property type="match status" value="1"/>
</dbReference>
<protein>
    <submittedName>
        <fullName evidence="4">Sugar phosphate nucleotidyltransferase</fullName>
    </submittedName>
</protein>
<sequence length="233" mass="26238">MRAIIMAGGKGERLRPYTTVIPKPLMPIGNVAILEVVIIRLKNAGFEKITIAVGYLGNLIEAYVGDGSRFGVQIDFVYENKPLSTIGPLAYISNLNETFLVTNGDVLTDISYEELLSFHKKVGANATIATYKRNVKIDFGVLTYNDEFCIDGFIEKPEYNYNVSMGVYIFEPSILDYIEKGKPYGVDSLVLDMVEKKDKIFSYLFEGYWLDIGRPDDYEIAINKFLSEAQSFI</sequence>
<organism evidence="4 5">
    <name type="scientific">Fusibacter bizertensis</name>
    <dbReference type="NCBI Taxonomy" id="1488331"/>
    <lineage>
        <taxon>Bacteria</taxon>
        <taxon>Bacillati</taxon>
        <taxon>Bacillota</taxon>
        <taxon>Clostridia</taxon>
        <taxon>Eubacteriales</taxon>
        <taxon>Eubacteriales Family XII. Incertae Sedis</taxon>
        <taxon>Fusibacter</taxon>
    </lineage>
</organism>
<keyword evidence="1" id="KW-0321">Glycogen metabolism</keyword>
<proteinExistence type="predicted"/>
<keyword evidence="2" id="KW-0119">Carbohydrate metabolism</keyword>
<accession>A0ABT6NDW0</accession>
<dbReference type="EMBL" id="JARYZI010000006">
    <property type="protein sequence ID" value="MDH8678587.1"/>
    <property type="molecule type" value="Genomic_DNA"/>
</dbReference>
<feature type="domain" description="Nucleotidyl transferase" evidence="3">
    <location>
        <begin position="3"/>
        <end position="225"/>
    </location>
</feature>
<dbReference type="Gene3D" id="3.90.550.10">
    <property type="entry name" value="Spore Coat Polysaccharide Biosynthesis Protein SpsA, Chain A"/>
    <property type="match status" value="1"/>
</dbReference>
<dbReference type="InterPro" id="IPR005836">
    <property type="entry name" value="ADP_Glu_pyroP_CS"/>
</dbReference>
<keyword evidence="5" id="KW-1185">Reference proteome</keyword>
<name>A0ABT6NDW0_9FIRM</name>
<dbReference type="InterPro" id="IPR005835">
    <property type="entry name" value="NTP_transferase_dom"/>
</dbReference>
<evidence type="ECO:0000313" key="5">
    <source>
        <dbReference type="Proteomes" id="UP001158045"/>
    </source>
</evidence>
<comment type="caution">
    <text evidence="4">The sequence shown here is derived from an EMBL/GenBank/DDBJ whole genome shotgun (WGS) entry which is preliminary data.</text>
</comment>
<dbReference type="SUPFAM" id="SSF53448">
    <property type="entry name" value="Nucleotide-diphospho-sugar transferases"/>
    <property type="match status" value="1"/>
</dbReference>
<dbReference type="Pfam" id="PF00483">
    <property type="entry name" value="NTP_transferase"/>
    <property type="match status" value="1"/>
</dbReference>
<evidence type="ECO:0000313" key="4">
    <source>
        <dbReference type="EMBL" id="MDH8678587.1"/>
    </source>
</evidence>
<dbReference type="PROSITE" id="PS00810">
    <property type="entry name" value="ADP_GLC_PYROPHOSPH_3"/>
    <property type="match status" value="1"/>
</dbReference>
<reference evidence="4 5" key="1">
    <citation type="submission" date="2023-04" db="EMBL/GenBank/DDBJ databases">
        <title>Fusibacter bizertensis strain WBS, isolated from littoral bottom sediments of the Arctic seas - biochemical and genomic analysis.</title>
        <authorList>
            <person name="Brioukhanov A.L."/>
        </authorList>
    </citation>
    <scope>NUCLEOTIDE SEQUENCE [LARGE SCALE GENOMIC DNA]</scope>
    <source>
        <strain evidence="4 5">WBS</strain>
    </source>
</reference>
<dbReference type="InterPro" id="IPR029044">
    <property type="entry name" value="Nucleotide-diphossugar_trans"/>
</dbReference>
<dbReference type="RefSeq" id="WP_281094438.1">
    <property type="nucleotide sequence ID" value="NZ_JARYZI010000006.1"/>
</dbReference>
<evidence type="ECO:0000256" key="1">
    <source>
        <dbReference type="ARBA" id="ARBA00022600"/>
    </source>
</evidence>
<evidence type="ECO:0000259" key="3">
    <source>
        <dbReference type="Pfam" id="PF00483"/>
    </source>
</evidence>
<dbReference type="Proteomes" id="UP001158045">
    <property type="component" value="Unassembled WGS sequence"/>
</dbReference>